<evidence type="ECO:0000256" key="5">
    <source>
        <dbReference type="SAM" id="Phobius"/>
    </source>
</evidence>
<evidence type="ECO:0000313" key="8">
    <source>
        <dbReference type="Proteomes" id="UP000252519"/>
    </source>
</evidence>
<dbReference type="InterPro" id="IPR001902">
    <property type="entry name" value="SLC26A/SulP_fam"/>
</dbReference>
<keyword evidence="4 5" id="KW-0472">Membrane</keyword>
<protein>
    <recommendedName>
        <fullName evidence="6">SLC26A/SulP transporter domain-containing protein</fullName>
    </recommendedName>
</protein>
<feature type="transmembrane region" description="Helical" evidence="5">
    <location>
        <begin position="58"/>
        <end position="76"/>
    </location>
</feature>
<gene>
    <name evidence="7" type="ORF">ANCCAN_13881</name>
</gene>
<evidence type="ECO:0000256" key="2">
    <source>
        <dbReference type="ARBA" id="ARBA00022692"/>
    </source>
</evidence>
<feature type="domain" description="SLC26A/SulP transporter" evidence="6">
    <location>
        <begin position="1"/>
        <end position="83"/>
    </location>
</feature>
<dbReference type="OrthoDB" id="288203at2759"/>
<evidence type="ECO:0000259" key="6">
    <source>
        <dbReference type="Pfam" id="PF00916"/>
    </source>
</evidence>
<evidence type="ECO:0000256" key="4">
    <source>
        <dbReference type="ARBA" id="ARBA00023136"/>
    </source>
</evidence>
<dbReference type="Proteomes" id="UP000252519">
    <property type="component" value="Unassembled WGS sequence"/>
</dbReference>
<dbReference type="EMBL" id="JOJR01000298">
    <property type="protein sequence ID" value="RCN40186.1"/>
    <property type="molecule type" value="Genomic_DNA"/>
</dbReference>
<dbReference type="GO" id="GO:0016020">
    <property type="term" value="C:membrane"/>
    <property type="evidence" value="ECO:0007669"/>
    <property type="project" value="UniProtKB-SubCell"/>
</dbReference>
<evidence type="ECO:0000256" key="1">
    <source>
        <dbReference type="ARBA" id="ARBA00004141"/>
    </source>
</evidence>
<comment type="caution">
    <text evidence="7">The sequence shown here is derived from an EMBL/GenBank/DDBJ whole genome shotgun (WGS) entry which is preliminary data.</text>
</comment>
<keyword evidence="8" id="KW-1185">Reference proteome</keyword>
<keyword evidence="2 5" id="KW-0812">Transmembrane</keyword>
<keyword evidence="3 5" id="KW-1133">Transmembrane helix</keyword>
<dbReference type="InterPro" id="IPR011547">
    <property type="entry name" value="SLC26A/SulP_dom"/>
</dbReference>
<organism evidence="7 8">
    <name type="scientific">Ancylostoma caninum</name>
    <name type="common">Dog hookworm</name>
    <dbReference type="NCBI Taxonomy" id="29170"/>
    <lineage>
        <taxon>Eukaryota</taxon>
        <taxon>Metazoa</taxon>
        <taxon>Ecdysozoa</taxon>
        <taxon>Nematoda</taxon>
        <taxon>Chromadorea</taxon>
        <taxon>Rhabditida</taxon>
        <taxon>Rhabditina</taxon>
        <taxon>Rhabditomorpha</taxon>
        <taxon>Strongyloidea</taxon>
        <taxon>Ancylostomatidae</taxon>
        <taxon>Ancylostomatinae</taxon>
        <taxon>Ancylostoma</taxon>
    </lineage>
</organism>
<dbReference type="PANTHER" id="PTHR11814">
    <property type="entry name" value="SULFATE TRANSPORTER"/>
    <property type="match status" value="1"/>
</dbReference>
<proteinExistence type="predicted"/>
<feature type="transmembrane region" description="Helical" evidence="5">
    <location>
        <begin position="20"/>
        <end position="38"/>
    </location>
</feature>
<dbReference type="GO" id="GO:0055085">
    <property type="term" value="P:transmembrane transport"/>
    <property type="evidence" value="ECO:0007669"/>
    <property type="project" value="InterPro"/>
</dbReference>
<comment type="subcellular location">
    <subcellularLocation>
        <location evidence="1">Membrane</location>
        <topology evidence="1">Multi-pass membrane protein</topology>
    </subcellularLocation>
</comment>
<name>A0A368G6X3_ANCCA</name>
<dbReference type="Pfam" id="PF00916">
    <property type="entry name" value="Sulfate_transp"/>
    <property type="match status" value="1"/>
</dbReference>
<reference evidence="7 8" key="1">
    <citation type="submission" date="2014-10" db="EMBL/GenBank/DDBJ databases">
        <title>Draft genome of the hookworm Ancylostoma caninum.</title>
        <authorList>
            <person name="Mitreva M."/>
        </authorList>
    </citation>
    <scope>NUCLEOTIDE SEQUENCE [LARGE SCALE GENOMIC DNA]</scope>
    <source>
        <strain evidence="7 8">Baltimore</strain>
    </source>
</reference>
<accession>A0A368G6X3</accession>
<evidence type="ECO:0000256" key="3">
    <source>
        <dbReference type="ARBA" id="ARBA00022989"/>
    </source>
</evidence>
<dbReference type="AlphaFoldDB" id="A0A368G6X3"/>
<evidence type="ECO:0000313" key="7">
    <source>
        <dbReference type="EMBL" id="RCN40186.1"/>
    </source>
</evidence>
<dbReference type="STRING" id="29170.A0A368G6X3"/>
<sequence>MAKMLGKKMNYHVDDSQELYAIGLTSILGGFFPVYPVSTALGRTMVNVKSGSKTQLSTVFSCALLLAIILWLGPLLRDLPKVIFLLESIRISMK</sequence>